<dbReference type="EMBL" id="JBEHCU010002962">
    <property type="protein sequence ID" value="KAL1402455.1"/>
    <property type="molecule type" value="Genomic_DNA"/>
</dbReference>
<organism evidence="2 3">
    <name type="scientific">Culex pipiens pipiens</name>
    <name type="common">Northern house mosquito</name>
    <dbReference type="NCBI Taxonomy" id="38569"/>
    <lineage>
        <taxon>Eukaryota</taxon>
        <taxon>Metazoa</taxon>
        <taxon>Ecdysozoa</taxon>
        <taxon>Arthropoda</taxon>
        <taxon>Hexapoda</taxon>
        <taxon>Insecta</taxon>
        <taxon>Pterygota</taxon>
        <taxon>Neoptera</taxon>
        <taxon>Endopterygota</taxon>
        <taxon>Diptera</taxon>
        <taxon>Nematocera</taxon>
        <taxon>Culicoidea</taxon>
        <taxon>Culicidae</taxon>
        <taxon>Culicinae</taxon>
        <taxon>Culicini</taxon>
        <taxon>Culex</taxon>
        <taxon>Culex</taxon>
    </lineage>
</organism>
<sequence>MRKDESYLLEEIDKKYLQIKATFQKVDRSTSTRNRSKAARNYEMELSLMPASTGNLRSKQPAVWKFPAWTSFFLLNLLIGYVYSFAGIDVIHQLRNAAGDRSDLDLSDLLIKFSVTYLVSRHQLVLRTWSDSTPGLALAWLVSSMLNLIVGDLLTGLVWRPGGRLLSAGCLRLSEHLMWNHQPTYIVLGLSSWLRLMAAGQIKYALAYYLLYRSVRSLLKEERKVATVPRVQQSDQLTYAPLPAVELQERSYARSRTRSRAQSRRR</sequence>
<name>A0ABD1DTI4_CULPP</name>
<accession>A0ABD1DTI4</accession>
<feature type="transmembrane region" description="Helical" evidence="1">
    <location>
        <begin position="136"/>
        <end position="159"/>
    </location>
</feature>
<dbReference type="AlphaFoldDB" id="A0ABD1DTI4"/>
<keyword evidence="3" id="KW-1185">Reference proteome</keyword>
<evidence type="ECO:0000313" key="3">
    <source>
        <dbReference type="Proteomes" id="UP001562425"/>
    </source>
</evidence>
<proteinExistence type="predicted"/>
<protein>
    <submittedName>
        <fullName evidence="2">Uncharacterized protein</fullName>
    </submittedName>
</protein>
<evidence type="ECO:0000256" key="1">
    <source>
        <dbReference type="SAM" id="Phobius"/>
    </source>
</evidence>
<gene>
    <name evidence="2" type="ORF">pipiens_006094</name>
</gene>
<comment type="caution">
    <text evidence="2">The sequence shown here is derived from an EMBL/GenBank/DDBJ whole genome shotgun (WGS) entry which is preliminary data.</text>
</comment>
<feature type="transmembrane region" description="Helical" evidence="1">
    <location>
        <begin position="66"/>
        <end position="86"/>
    </location>
</feature>
<evidence type="ECO:0000313" key="2">
    <source>
        <dbReference type="EMBL" id="KAL1402455.1"/>
    </source>
</evidence>
<keyword evidence="1" id="KW-0472">Membrane</keyword>
<reference evidence="2 3" key="1">
    <citation type="submission" date="2024-05" db="EMBL/GenBank/DDBJ databases">
        <title>Culex pipiens pipiens assembly and annotation.</title>
        <authorList>
            <person name="Alout H."/>
            <person name="Durand T."/>
        </authorList>
    </citation>
    <scope>NUCLEOTIDE SEQUENCE [LARGE SCALE GENOMIC DNA]</scope>
    <source>
        <strain evidence="2">HA-2024</strain>
        <tissue evidence="2">Whole body</tissue>
    </source>
</reference>
<keyword evidence="1" id="KW-0812">Transmembrane</keyword>
<keyword evidence="1" id="KW-1133">Transmembrane helix</keyword>
<dbReference type="Proteomes" id="UP001562425">
    <property type="component" value="Unassembled WGS sequence"/>
</dbReference>